<evidence type="ECO:0000313" key="4">
    <source>
        <dbReference type="Proteomes" id="UP001278766"/>
    </source>
</evidence>
<proteinExistence type="predicted"/>
<dbReference type="InterPro" id="IPR057334">
    <property type="entry name" value="PH_2nd_LRR"/>
</dbReference>
<organism evidence="3 4">
    <name type="scientific">Chaetomium fimeti</name>
    <dbReference type="NCBI Taxonomy" id="1854472"/>
    <lineage>
        <taxon>Eukaryota</taxon>
        <taxon>Fungi</taxon>
        <taxon>Dikarya</taxon>
        <taxon>Ascomycota</taxon>
        <taxon>Pezizomycotina</taxon>
        <taxon>Sordariomycetes</taxon>
        <taxon>Sordariomycetidae</taxon>
        <taxon>Sordariales</taxon>
        <taxon>Chaetomiaceae</taxon>
        <taxon>Chaetomium</taxon>
    </lineage>
</organism>
<reference evidence="3" key="2">
    <citation type="submission" date="2023-06" db="EMBL/GenBank/DDBJ databases">
        <authorList>
            <consortium name="Lawrence Berkeley National Laboratory"/>
            <person name="Haridas S."/>
            <person name="Hensen N."/>
            <person name="Bonometti L."/>
            <person name="Westerberg I."/>
            <person name="Brannstrom I.O."/>
            <person name="Guillou S."/>
            <person name="Cros-Aarteil S."/>
            <person name="Calhoun S."/>
            <person name="Kuo A."/>
            <person name="Mondo S."/>
            <person name="Pangilinan J."/>
            <person name="Riley R."/>
            <person name="Labutti K."/>
            <person name="Andreopoulos B."/>
            <person name="Lipzen A."/>
            <person name="Chen C."/>
            <person name="Yanf M."/>
            <person name="Daum C."/>
            <person name="Ng V."/>
            <person name="Clum A."/>
            <person name="Steindorff A."/>
            <person name="Ohm R."/>
            <person name="Martin F."/>
            <person name="Silar P."/>
            <person name="Natvig D."/>
            <person name="Lalanne C."/>
            <person name="Gautier V."/>
            <person name="Ament-Velasquez S.L."/>
            <person name="Kruys A."/>
            <person name="Hutchinson M.I."/>
            <person name="Powell A.J."/>
            <person name="Barry K."/>
            <person name="Miller A.N."/>
            <person name="Grigoriev I.V."/>
            <person name="Debuchy R."/>
            <person name="Gladieux P."/>
            <person name="Thoren M.H."/>
            <person name="Johannesson H."/>
        </authorList>
    </citation>
    <scope>NUCLEOTIDE SEQUENCE</scope>
    <source>
        <strain evidence="3">CBS 168.71</strain>
    </source>
</reference>
<accession>A0AAE0HFP0</accession>
<reference evidence="3" key="1">
    <citation type="journal article" date="2023" name="Mol. Phylogenet. Evol.">
        <title>Genome-scale phylogeny and comparative genomics of the fungal order Sordariales.</title>
        <authorList>
            <person name="Hensen N."/>
            <person name="Bonometti L."/>
            <person name="Westerberg I."/>
            <person name="Brannstrom I.O."/>
            <person name="Guillou S."/>
            <person name="Cros-Aarteil S."/>
            <person name="Calhoun S."/>
            <person name="Haridas S."/>
            <person name="Kuo A."/>
            <person name="Mondo S."/>
            <person name="Pangilinan J."/>
            <person name="Riley R."/>
            <person name="LaButti K."/>
            <person name="Andreopoulos B."/>
            <person name="Lipzen A."/>
            <person name="Chen C."/>
            <person name="Yan M."/>
            <person name="Daum C."/>
            <person name="Ng V."/>
            <person name="Clum A."/>
            <person name="Steindorff A."/>
            <person name="Ohm R.A."/>
            <person name="Martin F."/>
            <person name="Silar P."/>
            <person name="Natvig D.O."/>
            <person name="Lalanne C."/>
            <person name="Gautier V."/>
            <person name="Ament-Velasquez S.L."/>
            <person name="Kruys A."/>
            <person name="Hutchinson M.I."/>
            <person name="Powell A.J."/>
            <person name="Barry K."/>
            <person name="Miller A.N."/>
            <person name="Grigoriev I.V."/>
            <person name="Debuchy R."/>
            <person name="Gladieux P."/>
            <person name="Hiltunen Thoren M."/>
            <person name="Johannesson H."/>
        </authorList>
    </citation>
    <scope>NUCLEOTIDE SEQUENCE</scope>
    <source>
        <strain evidence="3">CBS 168.71</strain>
    </source>
</reference>
<evidence type="ECO:0000256" key="1">
    <source>
        <dbReference type="SAM" id="MobiDB-lite"/>
    </source>
</evidence>
<dbReference type="InterPro" id="IPR052394">
    <property type="entry name" value="LRR-containing"/>
</dbReference>
<dbReference type="Gene3D" id="3.80.10.10">
    <property type="entry name" value="Ribonuclease Inhibitor"/>
    <property type="match status" value="1"/>
</dbReference>
<feature type="region of interest" description="Disordered" evidence="1">
    <location>
        <begin position="1132"/>
        <end position="1154"/>
    </location>
</feature>
<feature type="region of interest" description="Disordered" evidence="1">
    <location>
        <begin position="1060"/>
        <end position="1101"/>
    </location>
</feature>
<dbReference type="Pfam" id="PF25353">
    <property type="entry name" value="PH_2nd_LRR"/>
    <property type="match status" value="1"/>
</dbReference>
<feature type="region of interest" description="Disordered" evidence="1">
    <location>
        <begin position="64"/>
        <end position="116"/>
    </location>
</feature>
<gene>
    <name evidence="3" type="ORF">B0H64DRAFT_441942</name>
</gene>
<sequence>MSKVMAAPDLAVKKRPIPGAVTISKSESFDSLASRSTADPNSPASFDSGHRSFSISSIKGRAWRSFSSKERGGTPDGGHSFRTNARRLSKSRPISSSSHIDGPSRRGSTVSDDHSRASLSTADSLSLVNASSATSSVDWGAQHVEGYAALESDNLLLKTKTPYLVVTTNYLIKTKSRADAATLVPGLSEGAKPESNGSTPEPLLVIPTEAIVSVFAAESTRPSLGIEVWWKSPLAGHSFCRSEFFFTNPTQRNEQVHHIARSMRAGQQQQDEDGAVRHSQGVKVLLEKIHEVEEPRFHHRKPNIIPVVPRGATRRGYMPKLEDATKKSQEGPAFYLVVGTYLCHLVEIQKGKGGEAVCRHKSYGLATLESFKGEWVMHEERFNITFREPFQNPVTLELASRYYRQVIRVFGTADRFLKPAWPQLWQSMEIFHVSGLKEPQYLVPKEDFGSFKRTLDAYLAAYHCQDVDWEINWKTRFAPEFRLLPGKRGSYSPLQLLAVLRALRYNDYFTSLSFRDIDLSVLYGLQDNTLRKVNVAYLSRTCVALGPDEIETLRISPVLHQEFHALAFCSEKIRQIDFSNSTRSLPSRVAQYSNSQSPGLQFLTPILSLLRSGITKCNRLIVSGNTLPQFDVDDLAETMKCGAIQALDVSYCGLDDASLRDMIVDPLSDYPGLLQSLSVSGNPGRLPAHIMPGLFRYLTEIRVLNLSGSIQAESYIEGSLLPFSALESMERLEELDVSGYKLDEATCHDLERFLQYRSWRLDQGQPLRFHKLVLNHCRITGTQAARLFHAIGENRGLHLCLNGNPIEDGIADLATAIAAHKGPAALYLEMIEFKHEANYLTLLSALTTTQHLTLLSLAGTAPSPEAPGPCTPQLTTTLHNLLARNTSLLCLDLSGFSGKLDDGQLPHGAGRALAGLAANRTLTHLRVRNQNLHDDAGVLGRALAANTTLRSLDCRGNGLNLTSLRFLVDSLAVNTSVTDFPCPADERAAVWRTVLRGLQRTPSTAALAVPAQGTVSAANPCPVAVRDLLRDEEVMLRGVLEGLFGRLEKRLEENRVRAGVVDGAGGGGGGGGDGNKQGGYRHRHQRSGSSSAGLGVGGGGVFPGEEEWPGFDVVANASGAAVGLGIGLVGGGGPSRWPSTDSEPGSSSSAARVGSEPPFAEYQLGNGSSDGAASYNYGYGGGGVAGGLESPTETLDPVSEVETPAEGQERDQTQVRVVIGDVDEEVEEEGEGDELFRKMVNDFRKAGFEV</sequence>
<feature type="region of interest" description="Disordered" evidence="1">
    <location>
        <begin position="1182"/>
        <end position="1212"/>
    </location>
</feature>
<protein>
    <recommendedName>
        <fullName evidence="2">LRR-containing protein second PH domain-containing protein</fullName>
    </recommendedName>
</protein>
<evidence type="ECO:0000313" key="3">
    <source>
        <dbReference type="EMBL" id="KAK3295555.1"/>
    </source>
</evidence>
<dbReference type="AlphaFoldDB" id="A0AAE0HFP0"/>
<feature type="compositionally biased region" description="Gly residues" evidence="1">
    <location>
        <begin position="1062"/>
        <end position="1077"/>
    </location>
</feature>
<keyword evidence="4" id="KW-1185">Reference proteome</keyword>
<dbReference type="GeneID" id="87843553"/>
<evidence type="ECO:0000259" key="2">
    <source>
        <dbReference type="Pfam" id="PF25353"/>
    </source>
</evidence>
<dbReference type="PANTHER" id="PTHR24114:SF2">
    <property type="entry name" value="F-BOX DOMAIN-CONTAINING PROTEIN-RELATED"/>
    <property type="match status" value="1"/>
</dbReference>
<feature type="region of interest" description="Disordered" evidence="1">
    <location>
        <begin position="1"/>
        <end position="52"/>
    </location>
</feature>
<feature type="domain" description="LRR-containing protein second PH" evidence="2">
    <location>
        <begin position="304"/>
        <end position="423"/>
    </location>
</feature>
<feature type="compositionally biased region" description="Low complexity" evidence="1">
    <location>
        <begin position="1139"/>
        <end position="1149"/>
    </location>
</feature>
<feature type="compositionally biased region" description="Polar residues" evidence="1">
    <location>
        <begin position="23"/>
        <end position="52"/>
    </location>
</feature>
<comment type="caution">
    <text evidence="3">The sequence shown here is derived from an EMBL/GenBank/DDBJ whole genome shotgun (WGS) entry which is preliminary data.</text>
</comment>
<name>A0AAE0HFP0_9PEZI</name>
<dbReference type="InterPro" id="IPR032675">
    <property type="entry name" value="LRR_dom_sf"/>
</dbReference>
<dbReference type="Proteomes" id="UP001278766">
    <property type="component" value="Unassembled WGS sequence"/>
</dbReference>
<dbReference type="SUPFAM" id="SSF52047">
    <property type="entry name" value="RNI-like"/>
    <property type="match status" value="1"/>
</dbReference>
<dbReference type="EMBL" id="JAUEPN010000004">
    <property type="protein sequence ID" value="KAK3295555.1"/>
    <property type="molecule type" value="Genomic_DNA"/>
</dbReference>
<dbReference type="PANTHER" id="PTHR24114">
    <property type="entry name" value="LEUCINE RICH REPEAT FAMILY PROTEIN"/>
    <property type="match status" value="1"/>
</dbReference>
<dbReference type="RefSeq" id="XP_062659069.1">
    <property type="nucleotide sequence ID" value="XM_062806605.1"/>
</dbReference>